<evidence type="ECO:0000256" key="1">
    <source>
        <dbReference type="SAM" id="SignalP"/>
    </source>
</evidence>
<dbReference type="EMBL" id="CP047045">
    <property type="protein sequence ID" value="QGZ95893.1"/>
    <property type="molecule type" value="Genomic_DNA"/>
</dbReference>
<dbReference type="KEGG" id="tsv:DSM104635_02748"/>
<dbReference type="AlphaFoldDB" id="A0A6I6MXH3"/>
<evidence type="ECO:0000313" key="2">
    <source>
        <dbReference type="EMBL" id="QGZ95893.1"/>
    </source>
</evidence>
<accession>A0A6I6MXH3</accession>
<evidence type="ECO:0000313" key="3">
    <source>
        <dbReference type="Proteomes" id="UP000431269"/>
    </source>
</evidence>
<organism evidence="2 3">
    <name type="scientific">Terricaulis silvestris</name>
    <dbReference type="NCBI Taxonomy" id="2686094"/>
    <lineage>
        <taxon>Bacteria</taxon>
        <taxon>Pseudomonadati</taxon>
        <taxon>Pseudomonadota</taxon>
        <taxon>Alphaproteobacteria</taxon>
        <taxon>Caulobacterales</taxon>
        <taxon>Caulobacteraceae</taxon>
        <taxon>Terricaulis</taxon>
    </lineage>
</organism>
<gene>
    <name evidence="2" type="ORF">DSM104635_02748</name>
</gene>
<dbReference type="Proteomes" id="UP000431269">
    <property type="component" value="Chromosome"/>
</dbReference>
<keyword evidence="3" id="KW-1185">Reference proteome</keyword>
<proteinExistence type="predicted"/>
<dbReference type="RefSeq" id="WP_158766718.1">
    <property type="nucleotide sequence ID" value="NZ_CP047045.1"/>
</dbReference>
<protein>
    <submittedName>
        <fullName evidence="2">Uncharacterized protein</fullName>
    </submittedName>
</protein>
<keyword evidence="1" id="KW-0732">Signal</keyword>
<feature type="chain" id="PRO_5026004850" evidence="1">
    <location>
        <begin position="19"/>
        <end position="260"/>
    </location>
</feature>
<reference evidence="3" key="1">
    <citation type="submission" date="2019-12" db="EMBL/GenBank/DDBJ databases">
        <title>Complete genome of Terracaulis silvestris 0127_4.</title>
        <authorList>
            <person name="Vieira S."/>
            <person name="Riedel T."/>
            <person name="Sproer C."/>
            <person name="Pascual J."/>
            <person name="Boedeker C."/>
            <person name="Overmann J."/>
        </authorList>
    </citation>
    <scope>NUCLEOTIDE SEQUENCE [LARGE SCALE GENOMIC DNA]</scope>
    <source>
        <strain evidence="3">0127_4</strain>
    </source>
</reference>
<feature type="signal peptide" evidence="1">
    <location>
        <begin position="1"/>
        <end position="18"/>
    </location>
</feature>
<name>A0A6I6MXH3_9CAUL</name>
<sequence>MRMMVLAGLLALAACQDATVGGSGATAAQSAPPQLAPIALPQTDGAGNRLEALSQLGDGAVYCVGAEDWCVAATSETSVSVAQNAGAQIALPARGVMWPNIIVSQGSAIVGVIETETQSYSGGGGSAEHLVLFKVADGGATEIARLPYSGSIMIRACFSEENTAARAEACHDQYEFVSRVRLDDTVTSGAPQIVLETAAATYPGRVTRQGDSLERPALTPADLIWATDEMCSFRRTYHATASGPYLPDTELPACTDYLEP</sequence>
<dbReference type="PROSITE" id="PS51257">
    <property type="entry name" value="PROKAR_LIPOPROTEIN"/>
    <property type="match status" value="1"/>
</dbReference>